<reference evidence="2" key="1">
    <citation type="submission" date="2024-10" db="EMBL/GenBank/DDBJ databases">
        <title>Characterization of Aeromonas dhakensis bacteriophages.</title>
        <authorList>
            <person name="Ansari F."/>
            <person name="Tyagi A."/>
            <person name="Shashidhar R."/>
            <person name="Nagar V."/>
        </authorList>
    </citation>
    <scope>NUCLEOTIDE SEQUENCE</scope>
</reference>
<feature type="region of interest" description="Disordered" evidence="1">
    <location>
        <begin position="233"/>
        <end position="277"/>
    </location>
</feature>
<organism evidence="2">
    <name type="scientific">Aeromonas phage vB_AdhaP_MF</name>
    <dbReference type="NCBI Taxonomy" id="3367373"/>
    <lineage>
        <taxon>Viruses</taxon>
        <taxon>Duplodnaviria</taxon>
        <taxon>Heunggongvirae</taxon>
        <taxon>Uroviricota</taxon>
        <taxon>Caudoviricetes</taxon>
        <taxon>Autographiviridae</taxon>
    </lineage>
</organism>
<feature type="compositionally biased region" description="Basic and acidic residues" evidence="1">
    <location>
        <begin position="259"/>
        <end position="271"/>
    </location>
</feature>
<dbReference type="EMBL" id="PQ421477">
    <property type="protein sequence ID" value="XHV14269.1"/>
    <property type="molecule type" value="Genomic_DNA"/>
</dbReference>
<protein>
    <recommendedName>
        <fullName evidence="3">Single-stranded DNA-binding protein</fullName>
    </recommendedName>
</protein>
<evidence type="ECO:0008006" key="3">
    <source>
        <dbReference type="Google" id="ProtNLM"/>
    </source>
</evidence>
<sequence>MAMSIQEKLAARAAAAVVRQGDQNEVQAGGGGGDYTPPHAGKAKARLIGYIELGPQANKKEPTREPLNKFKLLFQLYGKNAEGQEWVRNDGKPMTIESRPYSVSRGEKAIAVQMWKRMCPKADAAHFMELLGRAFWVTIEQQTVPSKKEGQKDLVFANIVEAEVKPAVRDVLDDDDNVIGQKEIAVPEPADEDFIIFEWDVPSKEDFERLTKGQQTLIRKGVKFKGSALEALVGGNPATTDAPEEDEGQEHDDEPPFDTDNKPVEEVKVDESQLPDL</sequence>
<evidence type="ECO:0000313" key="2">
    <source>
        <dbReference type="EMBL" id="XHV14269.1"/>
    </source>
</evidence>
<evidence type="ECO:0000256" key="1">
    <source>
        <dbReference type="SAM" id="MobiDB-lite"/>
    </source>
</evidence>
<name>A0AB74UP98_9CAUD</name>
<feature type="compositionally biased region" description="Acidic residues" evidence="1">
    <location>
        <begin position="242"/>
        <end position="257"/>
    </location>
</feature>
<proteinExistence type="predicted"/>
<accession>A0AB74UP98</accession>
<gene>
    <name evidence="2" type="ORF">vBAdhaPMF_0022</name>
</gene>